<organism evidence="1 2">
    <name type="scientific">Malus domestica</name>
    <name type="common">Apple</name>
    <name type="synonym">Pyrus malus</name>
    <dbReference type="NCBI Taxonomy" id="3750"/>
    <lineage>
        <taxon>Eukaryota</taxon>
        <taxon>Viridiplantae</taxon>
        <taxon>Streptophyta</taxon>
        <taxon>Embryophyta</taxon>
        <taxon>Tracheophyta</taxon>
        <taxon>Spermatophyta</taxon>
        <taxon>Magnoliopsida</taxon>
        <taxon>eudicotyledons</taxon>
        <taxon>Gunneridae</taxon>
        <taxon>Pentapetalae</taxon>
        <taxon>rosids</taxon>
        <taxon>fabids</taxon>
        <taxon>Rosales</taxon>
        <taxon>Rosaceae</taxon>
        <taxon>Amygdaloideae</taxon>
        <taxon>Maleae</taxon>
        <taxon>Malus</taxon>
    </lineage>
</organism>
<proteinExistence type="predicted"/>
<evidence type="ECO:0000313" key="2">
    <source>
        <dbReference type="Proteomes" id="UP000290289"/>
    </source>
</evidence>
<accession>A0A498KGS6</accession>
<comment type="caution">
    <text evidence="1">The sequence shown here is derived from an EMBL/GenBank/DDBJ whole genome shotgun (WGS) entry which is preliminary data.</text>
</comment>
<dbReference type="EMBL" id="RDQH01000329">
    <property type="protein sequence ID" value="RXI04752.1"/>
    <property type="molecule type" value="Genomic_DNA"/>
</dbReference>
<sequence>MASSSKKSKSISVSPYNLPLTRVHSQEKEHHDILNDYNIWWELGHDIYANLPPLSDPCHPCTRIYSWHFVVLYNIAIYNLSHAAFRLLTCFNDSGLSYIYPSLECCTTSDRVWMAIIIVRPELVSLGRYTFRTSSATTRIGTMIY</sequence>
<protein>
    <submittedName>
        <fullName evidence="1">Uncharacterized protein</fullName>
    </submittedName>
</protein>
<dbReference type="AlphaFoldDB" id="A0A498KGS6"/>
<keyword evidence="2" id="KW-1185">Reference proteome</keyword>
<name>A0A498KGS6_MALDO</name>
<reference evidence="1 2" key="1">
    <citation type="submission" date="2018-10" db="EMBL/GenBank/DDBJ databases">
        <title>A high-quality apple genome assembly.</title>
        <authorList>
            <person name="Hu J."/>
        </authorList>
    </citation>
    <scope>NUCLEOTIDE SEQUENCE [LARGE SCALE GENOMIC DNA]</scope>
    <source>
        <strain evidence="2">cv. HFTH1</strain>
        <tissue evidence="1">Young leaf</tissue>
    </source>
</reference>
<dbReference type="Proteomes" id="UP000290289">
    <property type="component" value="Chromosome 3"/>
</dbReference>
<gene>
    <name evidence="1" type="ORF">DVH24_039026</name>
</gene>
<evidence type="ECO:0000313" key="1">
    <source>
        <dbReference type="EMBL" id="RXI04752.1"/>
    </source>
</evidence>